<name>A0A1S2NSS5_9ACTN</name>
<dbReference type="Proteomes" id="UP000179935">
    <property type="component" value="Unassembled WGS sequence"/>
</dbReference>
<protein>
    <recommendedName>
        <fullName evidence="3">SMI1/KNR4 family protein</fullName>
    </recommendedName>
</protein>
<comment type="caution">
    <text evidence="1">The sequence shown here is derived from an EMBL/GenBank/DDBJ whole genome shotgun (WGS) entry which is preliminary data.</text>
</comment>
<evidence type="ECO:0000313" key="2">
    <source>
        <dbReference type="Proteomes" id="UP000179935"/>
    </source>
</evidence>
<reference evidence="1 2" key="1">
    <citation type="submission" date="2016-10" db="EMBL/GenBank/DDBJ databases">
        <title>Genome sequence of Streptomyces sp. MUSC 93.</title>
        <authorList>
            <person name="Lee L.-H."/>
            <person name="Ser H.-L."/>
            <person name="Law J.W.-F."/>
        </authorList>
    </citation>
    <scope>NUCLEOTIDE SEQUENCE [LARGE SCALE GENOMIC DNA]</scope>
    <source>
        <strain evidence="1 2">MUSC 93</strain>
    </source>
</reference>
<proteinExistence type="predicted"/>
<sequence length="125" mass="13895">MVANGATCGDVTVFSASTVDQMQFYADPVPGAEVVLGRRRWLCCGAIADDPFFVNRLNGEVWYFPDTGAEWWRSSSFEKAADDVTSFFLRFMAGPRYVDLSATGREDQWAELLSHAGLLEQTGIR</sequence>
<evidence type="ECO:0008006" key="3">
    <source>
        <dbReference type="Google" id="ProtNLM"/>
    </source>
</evidence>
<evidence type="ECO:0000313" key="1">
    <source>
        <dbReference type="EMBL" id="OIJ84540.1"/>
    </source>
</evidence>
<gene>
    <name evidence="1" type="ORF">BIV24_30965</name>
</gene>
<keyword evidence="2" id="KW-1185">Reference proteome</keyword>
<dbReference type="AlphaFoldDB" id="A0A1S2NSS5"/>
<dbReference type="EMBL" id="MLYP01000156">
    <property type="protein sequence ID" value="OIJ84540.1"/>
    <property type="molecule type" value="Genomic_DNA"/>
</dbReference>
<accession>A0A1S2NSS5</accession>
<organism evidence="1 2">
    <name type="scientific">Streptomyces colonosanans</name>
    <dbReference type="NCBI Taxonomy" id="1428652"/>
    <lineage>
        <taxon>Bacteria</taxon>
        <taxon>Bacillati</taxon>
        <taxon>Actinomycetota</taxon>
        <taxon>Actinomycetes</taxon>
        <taxon>Kitasatosporales</taxon>
        <taxon>Streptomycetaceae</taxon>
        <taxon>Streptomyces</taxon>
    </lineage>
</organism>